<organism evidence="2 3">
    <name type="scientific">Cytospora paraplurivora</name>
    <dbReference type="NCBI Taxonomy" id="2898453"/>
    <lineage>
        <taxon>Eukaryota</taxon>
        <taxon>Fungi</taxon>
        <taxon>Dikarya</taxon>
        <taxon>Ascomycota</taxon>
        <taxon>Pezizomycotina</taxon>
        <taxon>Sordariomycetes</taxon>
        <taxon>Sordariomycetidae</taxon>
        <taxon>Diaporthales</taxon>
        <taxon>Cytosporaceae</taxon>
        <taxon>Cytospora</taxon>
    </lineage>
</organism>
<keyword evidence="3" id="KW-1185">Reference proteome</keyword>
<feature type="region of interest" description="Disordered" evidence="1">
    <location>
        <begin position="1"/>
        <end position="52"/>
    </location>
</feature>
<feature type="compositionally biased region" description="Basic and acidic residues" evidence="1">
    <location>
        <begin position="197"/>
        <end position="208"/>
    </location>
</feature>
<dbReference type="Proteomes" id="UP001320245">
    <property type="component" value="Unassembled WGS sequence"/>
</dbReference>
<evidence type="ECO:0000313" key="2">
    <source>
        <dbReference type="EMBL" id="KAK7735654.1"/>
    </source>
</evidence>
<reference evidence="2 3" key="1">
    <citation type="journal article" date="2023" name="PLoS ONE">
        <title>Cytospora paraplurivora sp. nov. isolated from orchards with fruit tree decline syndrome in Ontario, Canada.</title>
        <authorList>
            <person name="Ilyukhin E."/>
            <person name="Nguyen H.D.T."/>
            <person name="Castle A.J."/>
            <person name="Ellouze W."/>
        </authorList>
    </citation>
    <scope>NUCLEOTIDE SEQUENCE [LARGE SCALE GENOMIC DNA]</scope>
    <source>
        <strain evidence="2 3">FDS-564</strain>
    </source>
</reference>
<feature type="region of interest" description="Disordered" evidence="1">
    <location>
        <begin position="188"/>
        <end position="237"/>
    </location>
</feature>
<gene>
    <name evidence="2" type="ORF">SLS53_007395</name>
</gene>
<dbReference type="EMBL" id="JAJSPL020000037">
    <property type="protein sequence ID" value="KAK7735654.1"/>
    <property type="molecule type" value="Genomic_DNA"/>
</dbReference>
<evidence type="ECO:0000256" key="1">
    <source>
        <dbReference type="SAM" id="MobiDB-lite"/>
    </source>
</evidence>
<feature type="region of interest" description="Disordered" evidence="1">
    <location>
        <begin position="119"/>
        <end position="159"/>
    </location>
</feature>
<dbReference type="AlphaFoldDB" id="A0AAN9U0A1"/>
<comment type="caution">
    <text evidence="2">The sequence shown here is derived from an EMBL/GenBank/DDBJ whole genome shotgun (WGS) entry which is preliminary data.</text>
</comment>
<feature type="compositionally biased region" description="Basic and acidic residues" evidence="1">
    <location>
        <begin position="20"/>
        <end position="43"/>
    </location>
</feature>
<name>A0AAN9U0A1_9PEZI</name>
<proteinExistence type="predicted"/>
<protein>
    <submittedName>
        <fullName evidence="2">Uncharacterized protein</fullName>
    </submittedName>
</protein>
<sequence length="468" mass="52855">MPFPPVDAKRGCSDASTVAQERKDTLKKPTRREEDRTKHKASDVAESLPHPSCEDLAELKRHLVEEREALEGCHVSVDAQKLYKRETNEVDKTIKSYNQRFTYPQRQRAEEHMEPFLQTRSAARQRSSQTKRRVGIRSGAAHNRDKLCEDQDEPTAVQSRNVAERANAYIDEHERLSQVDSTVIDNVDVNCDNGSENYRHPVDQEMDPRASSPQASPDLDREQKTDEPVTESRYATQDWTRRRLPGSGQHIIVEMPCINCLREYLDNAILFHPKSNPLVAGLAMDVHTAKAVITSIVTASSPALPPSAQDYLSKEWQGIAEVFWTLSTKGPGSLYITNPLWMKKTADDLANDTGFREIQRMADKRQEHITKILLGSQSQSTSAASHPNSSGSVWQAELFSRKALSRLIPTDPGYPLWRATVEKYLTELGDFCLRYFSHLPTEYTLLCEQMSVGLHLDIPARFTGPAPC</sequence>
<accession>A0AAN9U0A1</accession>
<feature type="compositionally biased region" description="Basic and acidic residues" evidence="1">
    <location>
        <begin position="218"/>
        <end position="227"/>
    </location>
</feature>
<feature type="compositionally biased region" description="Polar residues" evidence="1">
    <location>
        <begin position="119"/>
        <end position="128"/>
    </location>
</feature>
<evidence type="ECO:0000313" key="3">
    <source>
        <dbReference type="Proteomes" id="UP001320245"/>
    </source>
</evidence>